<dbReference type="AlphaFoldDB" id="A7I0W3"/>
<dbReference type="InterPro" id="IPR009057">
    <property type="entry name" value="Homeodomain-like_sf"/>
</dbReference>
<dbReference type="PANTHER" id="PTHR43479">
    <property type="entry name" value="ACREF/ENVCD OPERON REPRESSOR-RELATED"/>
    <property type="match status" value="1"/>
</dbReference>
<dbReference type="Pfam" id="PF00440">
    <property type="entry name" value="TetR_N"/>
    <property type="match status" value="1"/>
</dbReference>
<evidence type="ECO:0000313" key="4">
    <source>
        <dbReference type="EMBL" id="ABS51056.1"/>
    </source>
</evidence>
<feature type="DNA-binding region" description="H-T-H motif" evidence="2">
    <location>
        <begin position="35"/>
        <end position="54"/>
    </location>
</feature>
<dbReference type="InterPro" id="IPR039536">
    <property type="entry name" value="TetR_C_Proteobacteria"/>
</dbReference>
<dbReference type="InterPro" id="IPR001647">
    <property type="entry name" value="HTH_TetR"/>
</dbReference>
<keyword evidence="5" id="KW-1185">Reference proteome</keyword>
<feature type="domain" description="HTH tetR-type" evidence="3">
    <location>
        <begin position="12"/>
        <end position="72"/>
    </location>
</feature>
<dbReference type="OrthoDB" id="5422199at2"/>
<proteinExistence type="predicted"/>
<dbReference type="EMBL" id="CP000776">
    <property type="protein sequence ID" value="ABS51056.1"/>
    <property type="molecule type" value="Genomic_DNA"/>
</dbReference>
<dbReference type="PROSITE" id="PS50977">
    <property type="entry name" value="HTH_TETR_2"/>
    <property type="match status" value="1"/>
</dbReference>
<dbReference type="STRING" id="360107.CHAB381_0566"/>
<evidence type="ECO:0000259" key="3">
    <source>
        <dbReference type="PROSITE" id="PS50977"/>
    </source>
</evidence>
<dbReference type="HOGENOM" id="CLU_069356_27_1_7"/>
<evidence type="ECO:0000256" key="1">
    <source>
        <dbReference type="ARBA" id="ARBA00023125"/>
    </source>
</evidence>
<keyword evidence="1 2" id="KW-0238">DNA-binding</keyword>
<dbReference type="Gene3D" id="1.10.10.60">
    <property type="entry name" value="Homeodomain-like"/>
    <property type="match status" value="1"/>
</dbReference>
<evidence type="ECO:0000256" key="2">
    <source>
        <dbReference type="PROSITE-ProRule" id="PRU00335"/>
    </source>
</evidence>
<reference evidence="5" key="1">
    <citation type="submission" date="2007-07" db="EMBL/GenBank/DDBJ databases">
        <title>Complete genome sequence of Campylobacter hominis ATCC BAA-381, a commensal isolated from the human gastrointestinal tract.</title>
        <authorList>
            <person name="Fouts D.E."/>
            <person name="Mongodin E.F."/>
            <person name="Puiu D."/>
            <person name="Sebastian Y."/>
            <person name="Miller W.G."/>
            <person name="Mandrell R.E."/>
            <person name="Nelson K.E."/>
        </authorList>
    </citation>
    <scope>NUCLEOTIDE SEQUENCE [LARGE SCALE GENOMIC DNA]</scope>
    <source>
        <strain evidence="5">ATCC BAA-381 / LMG 19568 / NCTC 13146 / CH001A</strain>
    </source>
</reference>
<protein>
    <submittedName>
        <fullName evidence="4">Transcription Regulator Protein</fullName>
    </submittedName>
</protein>
<dbReference type="PANTHER" id="PTHR43479:SF11">
    <property type="entry name" value="ACREF_ENVCD OPERON REPRESSOR-RELATED"/>
    <property type="match status" value="1"/>
</dbReference>
<dbReference type="Proteomes" id="UP000002407">
    <property type="component" value="Chromosome"/>
</dbReference>
<gene>
    <name evidence="4" type="ordered locus">CHAB381_0566</name>
</gene>
<dbReference type="InterPro" id="IPR050624">
    <property type="entry name" value="HTH-type_Tx_Regulator"/>
</dbReference>
<dbReference type="GO" id="GO:0003677">
    <property type="term" value="F:DNA binding"/>
    <property type="evidence" value="ECO:0007669"/>
    <property type="project" value="UniProtKB-UniRule"/>
</dbReference>
<dbReference type="eggNOG" id="COG1309">
    <property type="taxonomic scope" value="Bacteria"/>
</dbReference>
<accession>A7I0W3</accession>
<dbReference type="SUPFAM" id="SSF46689">
    <property type="entry name" value="Homeodomain-like"/>
    <property type="match status" value="1"/>
</dbReference>
<dbReference type="Pfam" id="PF14246">
    <property type="entry name" value="TetR_C_7"/>
    <property type="match status" value="1"/>
</dbReference>
<sequence>MQNTKPKTKKSVDRLSKIIKAGLEVFLEKGFEATSLNEVIEKSGGSLSTIYNYFDNKESFFKAVMDENSKIFRRKFEDKLKLNDSTDIREYLTKFGEIYLNIMFNPKIIKFYRLMLSDILRDNITPHGRIFLKNGLIGVNEILDDFFLKNINKFKCKNHHKLGVFFCFILREPYFCNAMFFGEKIDKTKQTEQIQEIVDLFLNGHLK</sequence>
<dbReference type="RefSeq" id="WP_012108441.1">
    <property type="nucleotide sequence ID" value="NC_009714.1"/>
</dbReference>
<organism evidence="4 5">
    <name type="scientific">Campylobacter hominis (strain ATCC BAA-381 / DSM 21671 / CCUG 45161 / LMG 19568 / NCTC 13146 / CH001A)</name>
    <dbReference type="NCBI Taxonomy" id="360107"/>
    <lineage>
        <taxon>Bacteria</taxon>
        <taxon>Pseudomonadati</taxon>
        <taxon>Campylobacterota</taxon>
        <taxon>Epsilonproteobacteria</taxon>
        <taxon>Campylobacterales</taxon>
        <taxon>Campylobacteraceae</taxon>
        <taxon>Campylobacter</taxon>
    </lineage>
</organism>
<dbReference type="Gene3D" id="1.10.357.10">
    <property type="entry name" value="Tetracycline Repressor, domain 2"/>
    <property type="match status" value="1"/>
</dbReference>
<evidence type="ECO:0000313" key="5">
    <source>
        <dbReference type="Proteomes" id="UP000002407"/>
    </source>
</evidence>
<dbReference type="KEGG" id="cha:CHAB381_0566"/>
<dbReference type="PRINTS" id="PR00455">
    <property type="entry name" value="HTHTETR"/>
</dbReference>
<name>A7I0W3_CAMHC</name>